<dbReference type="AlphaFoldDB" id="A0A0J8BDB6"/>
<accession>A0A0J8BDB6</accession>
<protein>
    <submittedName>
        <fullName evidence="1">Uncharacterized protein</fullName>
    </submittedName>
</protein>
<dbReference type="Proteomes" id="UP000035740">
    <property type="component" value="Unassembled WGS sequence"/>
</dbReference>
<name>A0A0J8BDB6_BETVV</name>
<keyword evidence="2" id="KW-1185">Reference proteome</keyword>
<proteinExistence type="predicted"/>
<reference evidence="1 2" key="1">
    <citation type="journal article" date="2014" name="Nature">
        <title>The genome of the recently domesticated crop plant sugar beet (Beta vulgaris).</title>
        <authorList>
            <person name="Dohm J.C."/>
            <person name="Minoche A.E."/>
            <person name="Holtgrawe D."/>
            <person name="Capella-Gutierrez S."/>
            <person name="Zakrzewski F."/>
            <person name="Tafer H."/>
            <person name="Rupp O."/>
            <person name="Sorensen T.R."/>
            <person name="Stracke R."/>
            <person name="Reinhardt R."/>
            <person name="Goesmann A."/>
            <person name="Kraft T."/>
            <person name="Schulz B."/>
            <person name="Stadler P.F."/>
            <person name="Schmidt T."/>
            <person name="Gabaldon T."/>
            <person name="Lehrach H."/>
            <person name="Weisshaar B."/>
            <person name="Himmelbauer H."/>
        </authorList>
    </citation>
    <scope>NUCLEOTIDE SEQUENCE [LARGE SCALE GENOMIC DNA]</scope>
    <source>
        <tissue evidence="1">Taproot</tissue>
    </source>
</reference>
<gene>
    <name evidence="1" type="ORF">BVRB_4g096370</name>
</gene>
<dbReference type="EMBL" id="KQ090272">
    <property type="protein sequence ID" value="KMS98043.1"/>
    <property type="molecule type" value="Genomic_DNA"/>
</dbReference>
<sequence length="72" mass="8106">MKSTMKIWSTKSSAMYIILRGYIQVEASIWVTGWVWIDRSWIGMIWVGIIWVRVCHGSELGGSGELGSGSTR</sequence>
<evidence type="ECO:0000313" key="2">
    <source>
        <dbReference type="Proteomes" id="UP000035740"/>
    </source>
</evidence>
<evidence type="ECO:0000313" key="1">
    <source>
        <dbReference type="EMBL" id="KMS98043.1"/>
    </source>
</evidence>
<dbReference type="Gramene" id="KMS98043">
    <property type="protein sequence ID" value="KMS98043"/>
    <property type="gene ID" value="BVRB_4g096370"/>
</dbReference>
<organism evidence="1 2">
    <name type="scientific">Beta vulgaris subsp. vulgaris</name>
    <name type="common">Beet</name>
    <dbReference type="NCBI Taxonomy" id="3555"/>
    <lineage>
        <taxon>Eukaryota</taxon>
        <taxon>Viridiplantae</taxon>
        <taxon>Streptophyta</taxon>
        <taxon>Embryophyta</taxon>
        <taxon>Tracheophyta</taxon>
        <taxon>Spermatophyta</taxon>
        <taxon>Magnoliopsida</taxon>
        <taxon>eudicotyledons</taxon>
        <taxon>Gunneridae</taxon>
        <taxon>Pentapetalae</taxon>
        <taxon>Caryophyllales</taxon>
        <taxon>Chenopodiaceae</taxon>
        <taxon>Betoideae</taxon>
        <taxon>Beta</taxon>
    </lineage>
</organism>